<dbReference type="EMBL" id="JAPTGB010000001">
    <property type="protein sequence ID" value="MCZ0859624.1"/>
    <property type="molecule type" value="Genomic_DNA"/>
</dbReference>
<dbReference type="NCBIfam" id="TIGR00857">
    <property type="entry name" value="pyrC_multi"/>
    <property type="match status" value="1"/>
</dbReference>
<proteinExistence type="predicted"/>
<evidence type="ECO:0000256" key="1">
    <source>
        <dbReference type="ARBA" id="ARBA00001947"/>
    </source>
</evidence>
<dbReference type="Proteomes" id="UP001141422">
    <property type="component" value="Unassembled WGS sequence"/>
</dbReference>
<keyword evidence="3 5" id="KW-0378">Hydrolase</keyword>
<dbReference type="SUPFAM" id="SSF51556">
    <property type="entry name" value="Metallo-dependent hydrolases"/>
    <property type="match status" value="1"/>
</dbReference>
<feature type="domain" description="Amidohydrolase-related" evidence="4">
    <location>
        <begin position="47"/>
        <end position="382"/>
    </location>
</feature>
<dbReference type="SUPFAM" id="SSF51338">
    <property type="entry name" value="Composite domain of metallo-dependent hydrolases"/>
    <property type="match status" value="1"/>
</dbReference>
<dbReference type="PANTHER" id="PTHR43668">
    <property type="entry name" value="ALLANTOINASE"/>
    <property type="match status" value="1"/>
</dbReference>
<reference evidence="5" key="1">
    <citation type="submission" date="2022-12" db="EMBL/GenBank/DDBJ databases">
        <title>Isolation and characterisation of novel Methanocorpusculum spp. from native Australian herbivores indicates the genus is ancestrally host-associated.</title>
        <authorList>
            <person name="Volmer J.G."/>
            <person name="Soo R.M."/>
            <person name="Evans P.N."/>
            <person name="Hoedt E.C."/>
            <person name="Astorga Alsina A.L."/>
            <person name="Woodcroft B.J."/>
            <person name="Tyson G.W."/>
            <person name="Hugenholtz P."/>
            <person name="Morrison M."/>
        </authorList>
    </citation>
    <scope>NUCLEOTIDE SEQUENCE</scope>
    <source>
        <strain evidence="5">MG</strain>
    </source>
</reference>
<name>A0ABT4IE47_9EURY</name>
<comment type="caution">
    <text evidence="5">The sequence shown here is derived from an EMBL/GenBank/DDBJ whole genome shotgun (WGS) entry which is preliminary data.</text>
</comment>
<dbReference type="Gene3D" id="2.30.40.10">
    <property type="entry name" value="Urease, subunit C, domain 1"/>
    <property type="match status" value="1"/>
</dbReference>
<dbReference type="GO" id="GO:0004151">
    <property type="term" value="F:dihydroorotase activity"/>
    <property type="evidence" value="ECO:0007669"/>
    <property type="project" value="UniProtKB-EC"/>
</dbReference>
<protein>
    <submittedName>
        <fullName evidence="5">Dihydroorotase</fullName>
        <ecNumber evidence="5">3.5.2.3</ecNumber>
    </submittedName>
</protein>
<accession>A0ABT4IE47</accession>
<dbReference type="PANTHER" id="PTHR43668:SF2">
    <property type="entry name" value="ALLANTOINASE"/>
    <property type="match status" value="1"/>
</dbReference>
<evidence type="ECO:0000256" key="2">
    <source>
        <dbReference type="ARBA" id="ARBA00022723"/>
    </source>
</evidence>
<dbReference type="InterPro" id="IPR002195">
    <property type="entry name" value="Dihydroorotase_CS"/>
</dbReference>
<comment type="cofactor">
    <cofactor evidence="1">
        <name>Zn(2+)</name>
        <dbReference type="ChEBI" id="CHEBI:29105"/>
    </cofactor>
</comment>
<dbReference type="InterPro" id="IPR011059">
    <property type="entry name" value="Metal-dep_hydrolase_composite"/>
</dbReference>
<evidence type="ECO:0000313" key="6">
    <source>
        <dbReference type="Proteomes" id="UP001141422"/>
    </source>
</evidence>
<keyword evidence="2" id="KW-0479">Metal-binding</keyword>
<organism evidence="5 6">
    <name type="scientific">Methanocorpusculum petauri</name>
    <dbReference type="NCBI Taxonomy" id="3002863"/>
    <lineage>
        <taxon>Archaea</taxon>
        <taxon>Methanobacteriati</taxon>
        <taxon>Methanobacteriota</taxon>
        <taxon>Stenosarchaea group</taxon>
        <taxon>Methanomicrobia</taxon>
        <taxon>Methanomicrobiales</taxon>
        <taxon>Methanocorpusculaceae</taxon>
        <taxon>Methanocorpusculum</taxon>
    </lineage>
</organism>
<evidence type="ECO:0000256" key="3">
    <source>
        <dbReference type="ARBA" id="ARBA00022801"/>
    </source>
</evidence>
<dbReference type="InterPro" id="IPR050138">
    <property type="entry name" value="DHOase/Allantoinase_Hydrolase"/>
</dbReference>
<dbReference type="InterPro" id="IPR006680">
    <property type="entry name" value="Amidohydro-rel"/>
</dbReference>
<dbReference type="Gene3D" id="3.20.20.140">
    <property type="entry name" value="Metal-dependent hydrolases"/>
    <property type="match status" value="1"/>
</dbReference>
<keyword evidence="6" id="KW-1185">Reference proteome</keyword>
<evidence type="ECO:0000259" key="4">
    <source>
        <dbReference type="Pfam" id="PF01979"/>
    </source>
</evidence>
<dbReference type="RefSeq" id="WP_268923848.1">
    <property type="nucleotide sequence ID" value="NZ_JAPTGB010000001.1"/>
</dbReference>
<dbReference type="EC" id="3.5.2.3" evidence="5"/>
<gene>
    <name evidence="5" type="primary">pyrC</name>
    <name evidence="5" type="ORF">O0S10_00095</name>
</gene>
<sequence length="428" mass="45540">MADLVLKSATLPDGRVADISITNGVITHIGSSGAAEQTIDCRGRLCVPAAIDVHVHMRDGPQAAKEDWETGTKGAVAGGVAAVVDQPNTVPPMETVENFAARVRRAGEKSFCHYAVNGSVTESADLAGLYRAGALAFGEMFAAPSSYGSALTPEVIRSALAILADQGVLTTVHAEEVKPDEVKPGEVHTLAGHAASRPVSGEAATVDLVNSLAPADAKLHYCHMSGTASIARVMMRQRNTFEVAPHHLFLSWEEHDCADTRFRMNPPLRTKAERMDLWRMFDAIPVIASDHAPHTIAEKAQDFASAPSGVPGVETMLPLLMNEVFLGRISLAAVLEKTVTNPCRIFGLTAPAVAVGSRADLAVYADVPVTISAENLHSKCGWTPYEGMNGLFPETTVVGGTAVWHKGEFVRGRTLWLAGRGKSSETEY</sequence>
<evidence type="ECO:0000313" key="5">
    <source>
        <dbReference type="EMBL" id="MCZ0859624.1"/>
    </source>
</evidence>
<dbReference type="PROSITE" id="PS00483">
    <property type="entry name" value="DIHYDROOROTASE_2"/>
    <property type="match status" value="1"/>
</dbReference>
<dbReference type="Pfam" id="PF01979">
    <property type="entry name" value="Amidohydro_1"/>
    <property type="match status" value="1"/>
</dbReference>
<dbReference type="InterPro" id="IPR032466">
    <property type="entry name" value="Metal_Hydrolase"/>
</dbReference>